<name>A0A9P8Q5T5_WICPI</name>
<evidence type="ECO:0000313" key="1">
    <source>
        <dbReference type="EMBL" id="KAH3684683.1"/>
    </source>
</evidence>
<comment type="caution">
    <text evidence="1">The sequence shown here is derived from an EMBL/GenBank/DDBJ whole genome shotgun (WGS) entry which is preliminary data.</text>
</comment>
<reference evidence="1" key="1">
    <citation type="journal article" date="2021" name="Open Biol.">
        <title>Shared evolutionary footprints suggest mitochondrial oxidative damage underlies multiple complex I losses in fungi.</title>
        <authorList>
            <person name="Schikora-Tamarit M.A."/>
            <person name="Marcet-Houben M."/>
            <person name="Nosek J."/>
            <person name="Gabaldon T."/>
        </authorList>
    </citation>
    <scope>NUCLEOTIDE SEQUENCE</scope>
    <source>
        <strain evidence="1">CBS2887</strain>
    </source>
</reference>
<proteinExistence type="predicted"/>
<protein>
    <submittedName>
        <fullName evidence="1">Uncharacterized protein</fullName>
    </submittedName>
</protein>
<organism evidence="1 2">
    <name type="scientific">Wickerhamomyces pijperi</name>
    <name type="common">Yeast</name>
    <name type="synonym">Pichia pijperi</name>
    <dbReference type="NCBI Taxonomy" id="599730"/>
    <lineage>
        <taxon>Eukaryota</taxon>
        <taxon>Fungi</taxon>
        <taxon>Dikarya</taxon>
        <taxon>Ascomycota</taxon>
        <taxon>Saccharomycotina</taxon>
        <taxon>Saccharomycetes</taxon>
        <taxon>Phaffomycetales</taxon>
        <taxon>Wickerhamomycetaceae</taxon>
        <taxon>Wickerhamomyces</taxon>
    </lineage>
</organism>
<keyword evidence="2" id="KW-1185">Reference proteome</keyword>
<dbReference type="EMBL" id="JAEUBG010002360">
    <property type="protein sequence ID" value="KAH3684683.1"/>
    <property type="molecule type" value="Genomic_DNA"/>
</dbReference>
<accession>A0A9P8Q5T5</accession>
<reference evidence="1" key="2">
    <citation type="submission" date="2021-01" db="EMBL/GenBank/DDBJ databases">
        <authorList>
            <person name="Schikora-Tamarit M.A."/>
        </authorList>
    </citation>
    <scope>NUCLEOTIDE SEQUENCE</scope>
    <source>
        <strain evidence="1">CBS2887</strain>
    </source>
</reference>
<dbReference type="AlphaFoldDB" id="A0A9P8Q5T5"/>
<evidence type="ECO:0000313" key="2">
    <source>
        <dbReference type="Proteomes" id="UP000774326"/>
    </source>
</evidence>
<gene>
    <name evidence="1" type="ORF">WICPIJ_004348</name>
</gene>
<dbReference type="Proteomes" id="UP000774326">
    <property type="component" value="Unassembled WGS sequence"/>
</dbReference>
<sequence length="94" mass="10316">MLESELTLVRVDCGCCSGLSSTSVLFLMFLTRSWKARSTLIPCLAEVSKNSQLNCLASFSPSSKLMDLSSSKSDLFPTNKRGTESVSLTLRICW</sequence>